<dbReference type="RefSeq" id="WP_231314404.1">
    <property type="nucleotide sequence ID" value="NZ_JAJODE010000008.1"/>
</dbReference>
<feature type="transmembrane region" description="Helical" evidence="3">
    <location>
        <begin position="21"/>
        <end position="41"/>
    </location>
</feature>
<evidence type="ECO:0000313" key="5">
    <source>
        <dbReference type="Proteomes" id="UP001162836"/>
    </source>
</evidence>
<dbReference type="Proteomes" id="UP001162836">
    <property type="component" value="Unassembled WGS sequence"/>
</dbReference>
<evidence type="ECO:0000256" key="2">
    <source>
        <dbReference type="ARBA" id="ARBA00023287"/>
    </source>
</evidence>
<protein>
    <submittedName>
        <fullName evidence="4">ComGF family competence protein</fullName>
    </submittedName>
</protein>
<reference evidence="4 5" key="1">
    <citation type="journal article" date="2023" name="Antonie Van Leeuwenhoek">
        <title>Unveiling the genomic potential of a novel thermostable glycoside hydrolases producing Neobacillus sedimentimangrovi UE25.</title>
        <authorList>
            <person name="Ejaz U."/>
            <person name="Saleem F."/>
            <person name="Rashid R."/>
            <person name="Hasan K.A."/>
            <person name="Syed M.N."/>
            <person name="Sohail M."/>
        </authorList>
    </citation>
    <scope>NUCLEOTIDE SEQUENCE [LARGE SCALE GENOMIC DNA]</scope>
    <source>
        <strain evidence="4 5">UE25</strain>
    </source>
</reference>
<organism evidence="4 5">
    <name type="scientific">Neobacillus sedimentimangrovi</name>
    <dbReference type="NCBI Taxonomy" id="2699460"/>
    <lineage>
        <taxon>Bacteria</taxon>
        <taxon>Bacillati</taxon>
        <taxon>Bacillota</taxon>
        <taxon>Bacilli</taxon>
        <taxon>Bacillales</taxon>
        <taxon>Bacillaceae</taxon>
        <taxon>Neobacillus</taxon>
    </lineage>
</organism>
<dbReference type="Pfam" id="PF15980">
    <property type="entry name" value="ComGF"/>
    <property type="match status" value="1"/>
</dbReference>
<keyword evidence="2" id="KW-0178">Competence</keyword>
<gene>
    <name evidence="4" type="ORF">LRS37_04760</name>
</gene>
<dbReference type="Pfam" id="PF07963">
    <property type="entry name" value="N_methyl"/>
    <property type="match status" value="1"/>
</dbReference>
<dbReference type="NCBIfam" id="TIGR02532">
    <property type="entry name" value="IV_pilin_GFxxxE"/>
    <property type="match status" value="1"/>
</dbReference>
<dbReference type="EMBL" id="JAJODE010000008">
    <property type="protein sequence ID" value="MCD4838193.1"/>
    <property type="molecule type" value="Genomic_DNA"/>
</dbReference>
<dbReference type="NCBIfam" id="NF041002">
    <property type="entry name" value="pilin_ComGF"/>
    <property type="match status" value="1"/>
</dbReference>
<dbReference type="InterPro" id="IPR016977">
    <property type="entry name" value="ComGF"/>
</dbReference>
<keyword evidence="3" id="KW-0812">Transmembrane</keyword>
<keyword evidence="5" id="KW-1185">Reference proteome</keyword>
<keyword evidence="3" id="KW-0472">Membrane</keyword>
<comment type="caution">
    <text evidence="4">The sequence shown here is derived from an EMBL/GenBank/DDBJ whole genome shotgun (WGS) entry which is preliminary data.</text>
</comment>
<evidence type="ECO:0000313" key="4">
    <source>
        <dbReference type="EMBL" id="MCD4838193.1"/>
    </source>
</evidence>
<proteinExistence type="predicted"/>
<name>A0ABS8QG16_9BACI</name>
<accession>A0ABS8QG16</accession>
<sequence length="160" mass="18729">MRIIHYIPLRKKYAVYSNEKAFTLIEVLYALAIFSIIIFFIQPVLQMILDHRDSNASLQNMEWQVFCAQLKKEIRFASHVEVVSGKLFLKNDNDETVIYEKYGSNLRRRVNFTGHEIVLQNVDQYIFSLQRNAVKVTVKHLNGKVQSFIGYSLINRDISV</sequence>
<evidence type="ECO:0000256" key="3">
    <source>
        <dbReference type="SAM" id="Phobius"/>
    </source>
</evidence>
<evidence type="ECO:0000256" key="1">
    <source>
        <dbReference type="ARBA" id="ARBA00004241"/>
    </source>
</evidence>
<keyword evidence="3" id="KW-1133">Transmembrane helix</keyword>
<dbReference type="InterPro" id="IPR012902">
    <property type="entry name" value="N_methyl_site"/>
</dbReference>
<comment type="subcellular location">
    <subcellularLocation>
        <location evidence="1">Cell surface</location>
    </subcellularLocation>
</comment>